<comment type="subcellular location">
    <subcellularLocation>
        <location evidence="1">Membrane</location>
        <topology evidence="1">Multi-pass membrane protein</topology>
    </subcellularLocation>
</comment>
<feature type="transmembrane region" description="Helical" evidence="6">
    <location>
        <begin position="145"/>
        <end position="163"/>
    </location>
</feature>
<feature type="transmembrane region" description="Helical" evidence="6">
    <location>
        <begin position="307"/>
        <end position="330"/>
    </location>
</feature>
<proteinExistence type="predicted"/>
<evidence type="ECO:0000256" key="6">
    <source>
        <dbReference type="SAM" id="Phobius"/>
    </source>
</evidence>
<feature type="transmembrane region" description="Helical" evidence="6">
    <location>
        <begin position="251"/>
        <end position="269"/>
    </location>
</feature>
<evidence type="ECO:0000256" key="4">
    <source>
        <dbReference type="ARBA" id="ARBA00022989"/>
    </source>
</evidence>
<dbReference type="EMBL" id="BNAG01000002">
    <property type="protein sequence ID" value="GHE60466.1"/>
    <property type="molecule type" value="Genomic_DNA"/>
</dbReference>
<reference evidence="8" key="1">
    <citation type="journal article" date="2019" name="Int. J. Syst. Evol. Microbiol.">
        <title>The Global Catalogue of Microorganisms (GCM) 10K type strain sequencing project: providing services to taxonomists for standard genome sequencing and annotation.</title>
        <authorList>
            <consortium name="The Broad Institute Genomics Platform"/>
            <consortium name="The Broad Institute Genome Sequencing Center for Infectious Disease"/>
            <person name="Wu L."/>
            <person name="Ma J."/>
        </authorList>
    </citation>
    <scope>NUCLEOTIDE SEQUENCE [LARGE SCALE GENOMIC DNA]</scope>
    <source>
        <strain evidence="8">CGMCC 1.15111</strain>
    </source>
</reference>
<feature type="transmembrane region" description="Helical" evidence="6">
    <location>
        <begin position="81"/>
        <end position="102"/>
    </location>
</feature>
<feature type="transmembrane region" description="Helical" evidence="6">
    <location>
        <begin position="114"/>
        <end position="133"/>
    </location>
</feature>
<evidence type="ECO:0000256" key="5">
    <source>
        <dbReference type="ARBA" id="ARBA00023136"/>
    </source>
</evidence>
<keyword evidence="5 6" id="KW-0472">Membrane</keyword>
<organism evidence="7 8">
    <name type="scientific">Roseivirga thermotolerans</name>
    <dbReference type="NCBI Taxonomy" id="1758176"/>
    <lineage>
        <taxon>Bacteria</taxon>
        <taxon>Pseudomonadati</taxon>
        <taxon>Bacteroidota</taxon>
        <taxon>Cytophagia</taxon>
        <taxon>Cytophagales</taxon>
        <taxon>Roseivirgaceae</taxon>
        <taxon>Roseivirga</taxon>
    </lineage>
</organism>
<dbReference type="InterPro" id="IPR036259">
    <property type="entry name" value="MFS_trans_sf"/>
</dbReference>
<keyword evidence="8" id="KW-1185">Reference proteome</keyword>
<evidence type="ECO:0000313" key="7">
    <source>
        <dbReference type="EMBL" id="GHE60466.1"/>
    </source>
</evidence>
<feature type="transmembrane region" description="Helical" evidence="6">
    <location>
        <begin position="12"/>
        <end position="35"/>
    </location>
</feature>
<evidence type="ECO:0000256" key="3">
    <source>
        <dbReference type="ARBA" id="ARBA00022692"/>
    </source>
</evidence>
<evidence type="ECO:0000313" key="8">
    <source>
        <dbReference type="Proteomes" id="UP000658258"/>
    </source>
</evidence>
<keyword evidence="3 6" id="KW-0812">Transmembrane</keyword>
<keyword evidence="2" id="KW-0813">Transport</keyword>
<evidence type="ECO:0000256" key="2">
    <source>
        <dbReference type="ARBA" id="ARBA00022448"/>
    </source>
</evidence>
<dbReference type="PANTHER" id="PTHR23506:SF23">
    <property type="entry name" value="GH10249P"/>
    <property type="match status" value="1"/>
</dbReference>
<evidence type="ECO:0000256" key="1">
    <source>
        <dbReference type="ARBA" id="ARBA00004141"/>
    </source>
</evidence>
<keyword evidence="4 6" id="KW-1133">Transmembrane helix</keyword>
<dbReference type="SUPFAM" id="SSF103473">
    <property type="entry name" value="MFS general substrate transporter"/>
    <property type="match status" value="1"/>
</dbReference>
<protein>
    <recommendedName>
        <fullName evidence="9">Major facilitator superfamily (MFS) profile domain-containing protein</fullName>
    </recommendedName>
</protein>
<dbReference type="Gene3D" id="1.20.1250.20">
    <property type="entry name" value="MFS general substrate transporter like domains"/>
    <property type="match status" value="2"/>
</dbReference>
<evidence type="ECO:0008006" key="9">
    <source>
        <dbReference type="Google" id="ProtNLM"/>
    </source>
</evidence>
<feature type="transmembrane region" description="Helical" evidence="6">
    <location>
        <begin position="47"/>
        <end position="69"/>
    </location>
</feature>
<accession>A0ABQ3I397</accession>
<comment type="caution">
    <text evidence="7">The sequence shown here is derived from an EMBL/GenBank/DDBJ whole genome shotgun (WGS) entry which is preliminary data.</text>
</comment>
<name>A0ABQ3I397_9BACT</name>
<sequence length="355" mass="38908">MTLGGMADAFLYAYLPLNATTLELNAFSVGVILSINKFVRVLSNRWVNALAAVTGLKHIVSMAICLAALTSMSYAFEMPLWFWLLVRVVWGISYSMFRFASVQYVQVAPHKGEALGIATSIKELGPVLAYWFGPIVLATWGASQVFLTSAVATLMGMALLHNLPNPKAKVVLKEVVRFQKPNWLDAWVFISSFLIDGFVVVTVSILLRSHANFWSEHVLMNTAIFISIRRVFQIILAPLTGSAIRRYGHRLVFALSSVLICIALGFMAGGIVVEALVIVFAAAAVNNVCMPLFALQRSSTRENYNAFAKLSTAKDIGAAVGALIGLPLVGVVEPRWIFSVLCVGSIYTLYRVLRR</sequence>
<feature type="transmembrane region" description="Helical" evidence="6">
    <location>
        <begin position="336"/>
        <end position="353"/>
    </location>
</feature>
<dbReference type="InterPro" id="IPR050930">
    <property type="entry name" value="MFS_Vesicular_Transporter"/>
</dbReference>
<gene>
    <name evidence="7" type="ORF">GCM10011340_14130</name>
</gene>
<feature type="transmembrane region" description="Helical" evidence="6">
    <location>
        <begin position="184"/>
        <end position="207"/>
    </location>
</feature>
<dbReference type="PANTHER" id="PTHR23506">
    <property type="entry name" value="GH10249P"/>
    <property type="match status" value="1"/>
</dbReference>
<feature type="transmembrane region" description="Helical" evidence="6">
    <location>
        <begin position="219"/>
        <end position="239"/>
    </location>
</feature>
<feature type="transmembrane region" description="Helical" evidence="6">
    <location>
        <begin position="275"/>
        <end position="295"/>
    </location>
</feature>
<dbReference type="Proteomes" id="UP000658258">
    <property type="component" value="Unassembled WGS sequence"/>
</dbReference>